<feature type="region of interest" description="Disordered" evidence="2">
    <location>
        <begin position="121"/>
        <end position="153"/>
    </location>
</feature>
<dbReference type="Proteomes" id="UP000824242">
    <property type="component" value="Unassembled WGS sequence"/>
</dbReference>
<keyword evidence="1" id="KW-0175">Coiled coil</keyword>
<dbReference type="SUPFAM" id="SSF57829">
    <property type="entry name" value="Zn-binding ribosomal proteins"/>
    <property type="match status" value="1"/>
</dbReference>
<dbReference type="AlphaFoldDB" id="A0A9D1DF24"/>
<organism evidence="4 5">
    <name type="scientific">Candidatus Caccousia avicola</name>
    <dbReference type="NCBI Taxonomy" id="2840721"/>
    <lineage>
        <taxon>Bacteria</taxon>
        <taxon>Bacillati</taxon>
        <taxon>Bacillota</taxon>
        <taxon>Clostridia</taxon>
        <taxon>Eubacteriales</taxon>
        <taxon>Oscillospiraceae</taxon>
        <taxon>Oscillospiraceae incertae sedis</taxon>
        <taxon>Candidatus Caccousia</taxon>
    </lineage>
</organism>
<evidence type="ECO:0000259" key="3">
    <source>
        <dbReference type="Pfam" id="PF13240"/>
    </source>
</evidence>
<accession>A0A9D1DF24</accession>
<reference evidence="4" key="2">
    <citation type="journal article" date="2021" name="PeerJ">
        <title>Extensive microbial diversity within the chicken gut microbiome revealed by metagenomics and culture.</title>
        <authorList>
            <person name="Gilroy R."/>
            <person name="Ravi A."/>
            <person name="Getino M."/>
            <person name="Pursley I."/>
            <person name="Horton D.L."/>
            <person name="Alikhan N.F."/>
            <person name="Baker D."/>
            <person name="Gharbi K."/>
            <person name="Hall N."/>
            <person name="Watson M."/>
            <person name="Adriaenssens E.M."/>
            <person name="Foster-Nyarko E."/>
            <person name="Jarju S."/>
            <person name="Secka A."/>
            <person name="Antonio M."/>
            <person name="Oren A."/>
            <person name="Chaudhuri R.R."/>
            <person name="La Ragione R."/>
            <person name="Hildebrand F."/>
            <person name="Pallen M.J."/>
        </authorList>
    </citation>
    <scope>NUCLEOTIDE SEQUENCE</scope>
    <source>
        <strain evidence="4">ChiSxjej1B13-7958</strain>
    </source>
</reference>
<sequence>MGLLEDVVVNAKSAVNVVGKTAGKIVDISKLRISAGELNSEISKRYESLGRMVYDAQKTDNDATDLIKECVSAIDDLYEQLDAVNEQISAMRNRTICKGCGAENPQSANYCSKCGKKLEEPAPEEPEVYDAVPVQDQQPEQETEPEAEEPKNE</sequence>
<dbReference type="Gene3D" id="4.10.1060.50">
    <property type="match status" value="1"/>
</dbReference>
<evidence type="ECO:0000256" key="1">
    <source>
        <dbReference type="SAM" id="Coils"/>
    </source>
</evidence>
<feature type="domain" description="Zinc-ribbon" evidence="3">
    <location>
        <begin position="97"/>
        <end position="118"/>
    </location>
</feature>
<dbReference type="GO" id="GO:0006412">
    <property type="term" value="P:translation"/>
    <property type="evidence" value="ECO:0007669"/>
    <property type="project" value="InterPro"/>
</dbReference>
<comment type="caution">
    <text evidence="4">The sequence shown here is derived from an EMBL/GenBank/DDBJ whole genome shotgun (WGS) entry which is preliminary data.</text>
</comment>
<evidence type="ECO:0000256" key="2">
    <source>
        <dbReference type="SAM" id="MobiDB-lite"/>
    </source>
</evidence>
<dbReference type="InterPro" id="IPR011332">
    <property type="entry name" value="Ribosomal_zn-bd"/>
</dbReference>
<proteinExistence type="predicted"/>
<evidence type="ECO:0000313" key="5">
    <source>
        <dbReference type="Proteomes" id="UP000824242"/>
    </source>
</evidence>
<evidence type="ECO:0000313" key="4">
    <source>
        <dbReference type="EMBL" id="HIR47293.1"/>
    </source>
</evidence>
<reference evidence="4" key="1">
    <citation type="submission" date="2020-10" db="EMBL/GenBank/DDBJ databases">
        <authorList>
            <person name="Gilroy R."/>
        </authorList>
    </citation>
    <scope>NUCLEOTIDE SEQUENCE</scope>
    <source>
        <strain evidence="4">ChiSxjej1B13-7958</strain>
    </source>
</reference>
<name>A0A9D1DF24_9FIRM</name>
<feature type="coiled-coil region" evidence="1">
    <location>
        <begin position="67"/>
        <end position="94"/>
    </location>
</feature>
<dbReference type="EMBL" id="DVGZ01000068">
    <property type="protein sequence ID" value="HIR47293.1"/>
    <property type="molecule type" value="Genomic_DNA"/>
</dbReference>
<dbReference type="InterPro" id="IPR038587">
    <property type="entry name" value="Ribosomal_eL40_sf"/>
</dbReference>
<dbReference type="Pfam" id="PF13240">
    <property type="entry name" value="Zn_Ribbon_1"/>
    <property type="match status" value="1"/>
</dbReference>
<protein>
    <recommendedName>
        <fullName evidence="3">Zinc-ribbon domain-containing protein</fullName>
    </recommendedName>
</protein>
<gene>
    <name evidence="4" type="ORF">IAB89_06490</name>
</gene>
<dbReference type="InterPro" id="IPR026870">
    <property type="entry name" value="Zinc_ribbon_dom"/>
</dbReference>